<accession>A0AAV9QRI2</accession>
<evidence type="ECO:0000256" key="1">
    <source>
        <dbReference type="SAM" id="MobiDB-lite"/>
    </source>
</evidence>
<feature type="compositionally biased region" description="Basic and acidic residues" evidence="1">
    <location>
        <begin position="81"/>
        <end position="90"/>
    </location>
</feature>
<dbReference type="Proteomes" id="UP001311232">
    <property type="component" value="Unassembled WGS sequence"/>
</dbReference>
<feature type="region of interest" description="Disordered" evidence="1">
    <location>
        <begin position="62"/>
        <end position="114"/>
    </location>
</feature>
<evidence type="ECO:0000313" key="3">
    <source>
        <dbReference type="Proteomes" id="UP001311232"/>
    </source>
</evidence>
<proteinExistence type="predicted"/>
<protein>
    <submittedName>
        <fullName evidence="2">Uncharacterized protein</fullName>
    </submittedName>
</protein>
<comment type="caution">
    <text evidence="2">The sequence shown here is derived from an EMBL/GenBank/DDBJ whole genome shotgun (WGS) entry which is preliminary data.</text>
</comment>
<sequence>MVCFLQLIYIQLLFDPHQLSTPAAHLLLLNNPQVEGSATSARSRLELEMLACSILRGFGHCLRESPGKSQRKKVSNPPFKTRTEPRESEVCRSVTRTASDRLNTRSRPHSQMDL</sequence>
<evidence type="ECO:0000313" key="2">
    <source>
        <dbReference type="EMBL" id="KAK5598944.1"/>
    </source>
</evidence>
<name>A0AAV9QRI2_9TELE</name>
<gene>
    <name evidence="2" type="ORF">CRENBAI_001503</name>
</gene>
<dbReference type="EMBL" id="JAHHUM010002982">
    <property type="protein sequence ID" value="KAK5598944.1"/>
    <property type="molecule type" value="Genomic_DNA"/>
</dbReference>
<keyword evidence="3" id="KW-1185">Reference proteome</keyword>
<dbReference type="AlphaFoldDB" id="A0AAV9QRI2"/>
<reference evidence="2 3" key="1">
    <citation type="submission" date="2021-06" db="EMBL/GenBank/DDBJ databases">
        <authorList>
            <person name="Palmer J.M."/>
        </authorList>
    </citation>
    <scope>NUCLEOTIDE SEQUENCE [LARGE SCALE GENOMIC DNA]</scope>
    <source>
        <strain evidence="2 3">MEX-2019</strain>
        <tissue evidence="2">Muscle</tissue>
    </source>
</reference>
<organism evidence="2 3">
    <name type="scientific">Crenichthys baileyi</name>
    <name type="common">White River springfish</name>
    <dbReference type="NCBI Taxonomy" id="28760"/>
    <lineage>
        <taxon>Eukaryota</taxon>
        <taxon>Metazoa</taxon>
        <taxon>Chordata</taxon>
        <taxon>Craniata</taxon>
        <taxon>Vertebrata</taxon>
        <taxon>Euteleostomi</taxon>
        <taxon>Actinopterygii</taxon>
        <taxon>Neopterygii</taxon>
        <taxon>Teleostei</taxon>
        <taxon>Neoteleostei</taxon>
        <taxon>Acanthomorphata</taxon>
        <taxon>Ovalentaria</taxon>
        <taxon>Atherinomorphae</taxon>
        <taxon>Cyprinodontiformes</taxon>
        <taxon>Goodeidae</taxon>
        <taxon>Crenichthys</taxon>
    </lineage>
</organism>